<organism evidence="2 3">
    <name type="scientific">Adiantum capillus-veneris</name>
    <name type="common">Maidenhair fern</name>
    <dbReference type="NCBI Taxonomy" id="13818"/>
    <lineage>
        <taxon>Eukaryota</taxon>
        <taxon>Viridiplantae</taxon>
        <taxon>Streptophyta</taxon>
        <taxon>Embryophyta</taxon>
        <taxon>Tracheophyta</taxon>
        <taxon>Polypodiopsida</taxon>
        <taxon>Polypodiidae</taxon>
        <taxon>Polypodiales</taxon>
        <taxon>Pteridineae</taxon>
        <taxon>Pteridaceae</taxon>
        <taxon>Vittarioideae</taxon>
        <taxon>Adiantum</taxon>
    </lineage>
</organism>
<reference evidence="2" key="1">
    <citation type="submission" date="2021-01" db="EMBL/GenBank/DDBJ databases">
        <title>Adiantum capillus-veneris genome.</title>
        <authorList>
            <person name="Fang Y."/>
            <person name="Liao Q."/>
        </authorList>
    </citation>
    <scope>NUCLEOTIDE SEQUENCE</scope>
    <source>
        <strain evidence="2">H3</strain>
        <tissue evidence="2">Leaf</tissue>
    </source>
</reference>
<keyword evidence="3" id="KW-1185">Reference proteome</keyword>
<proteinExistence type="predicted"/>
<evidence type="ECO:0000256" key="1">
    <source>
        <dbReference type="SAM" id="MobiDB-lite"/>
    </source>
</evidence>
<dbReference type="AlphaFoldDB" id="A0A9D4UB32"/>
<feature type="region of interest" description="Disordered" evidence="1">
    <location>
        <begin position="277"/>
        <end position="297"/>
    </location>
</feature>
<evidence type="ECO:0000313" key="3">
    <source>
        <dbReference type="Proteomes" id="UP000886520"/>
    </source>
</evidence>
<dbReference type="Proteomes" id="UP000886520">
    <property type="component" value="Chromosome 19"/>
</dbReference>
<dbReference type="EMBL" id="JABFUD020000019">
    <property type="protein sequence ID" value="KAI5064768.1"/>
    <property type="molecule type" value="Genomic_DNA"/>
</dbReference>
<accession>A0A9D4UB32</accession>
<sequence length="349" mass="40263">MASPSETMSLKETIAMLEKRVKELESSGGESSKADHKNSKAAGRLSQRHSKAIQVAKEDTVEKPVPTYEQLFGFPLKKSDRDPTLLYGKELLAKYYADSVHAVHRSNLRTVRGWMKAFDSKLCDLRHNLEGKDELVSFIQEHHDEIEEVMFRGAEYHWKVEDIYTFCLRHRQAERKNEKKKSTLGTDLVNAKAEDKEKQLVEIEENHLQPINEEVYHPQIDFEKDENYSEAIFTSVQVEALLDDVEEEDEALASNGSFLALIEDVTKVDLIKEQMDFESSHEEDQVDVSSRKSKRAPKWNQKMMDMMQTKKAKKDCTKKKSVLKNVLNESVTLQIQRPSMNSQMGFMNM</sequence>
<gene>
    <name evidence="2" type="ORF">GOP47_0019463</name>
</gene>
<comment type="caution">
    <text evidence="2">The sequence shown here is derived from an EMBL/GenBank/DDBJ whole genome shotgun (WGS) entry which is preliminary data.</text>
</comment>
<name>A0A9D4UB32_ADICA</name>
<feature type="region of interest" description="Disordered" evidence="1">
    <location>
        <begin position="22"/>
        <end position="50"/>
    </location>
</feature>
<protein>
    <submittedName>
        <fullName evidence="2">Uncharacterized protein</fullName>
    </submittedName>
</protein>
<evidence type="ECO:0000313" key="2">
    <source>
        <dbReference type="EMBL" id="KAI5064768.1"/>
    </source>
</evidence>